<sequence>MDPHTPERVRLTVPGLGAVEAWVARAVPGAAELVFNGLPPAPARVLHRRAAVLQSLPPDPPGRVEATLLAVPDRRGTLRADIVHALLAVPDLPPRAPGPAAPEPGPAGSAGSPAPGRAVRAADVHAAYAAAPAPERRGAERVHVLRAVAIHHPGTARPVHARTEDVSEQGLAVAGAYELSRGDLVRLKVMLDEHRPLEAIGEVRRGASAGRHGVQLVQMRPQDRLWLERWLAAERAAARAALLA</sequence>
<evidence type="ECO:0000256" key="1">
    <source>
        <dbReference type="SAM" id="MobiDB-lite"/>
    </source>
</evidence>
<feature type="compositionally biased region" description="Pro residues" evidence="1">
    <location>
        <begin position="91"/>
        <end position="105"/>
    </location>
</feature>
<dbReference type="EMBL" id="CP098502">
    <property type="protein sequence ID" value="UTI65279.1"/>
    <property type="molecule type" value="Genomic_DNA"/>
</dbReference>
<evidence type="ECO:0000313" key="3">
    <source>
        <dbReference type="EMBL" id="UTI65279.1"/>
    </source>
</evidence>
<dbReference type="Proteomes" id="UP001056035">
    <property type="component" value="Chromosome"/>
</dbReference>
<dbReference type="RefSeq" id="WP_254571965.1">
    <property type="nucleotide sequence ID" value="NZ_CP098502.1"/>
</dbReference>
<keyword evidence="4" id="KW-1185">Reference proteome</keyword>
<evidence type="ECO:0000313" key="4">
    <source>
        <dbReference type="Proteomes" id="UP001056035"/>
    </source>
</evidence>
<gene>
    <name evidence="3" type="ORF">NBH00_03480</name>
</gene>
<dbReference type="Pfam" id="PF07238">
    <property type="entry name" value="PilZ"/>
    <property type="match status" value="1"/>
</dbReference>
<dbReference type="SUPFAM" id="SSF141371">
    <property type="entry name" value="PilZ domain-like"/>
    <property type="match status" value="1"/>
</dbReference>
<evidence type="ECO:0000259" key="2">
    <source>
        <dbReference type="Pfam" id="PF07238"/>
    </source>
</evidence>
<protein>
    <submittedName>
        <fullName evidence="3">PilZ domain-containing protein</fullName>
    </submittedName>
</protein>
<feature type="region of interest" description="Disordered" evidence="1">
    <location>
        <begin position="91"/>
        <end position="116"/>
    </location>
</feature>
<proteinExistence type="predicted"/>
<dbReference type="Gene3D" id="2.40.10.220">
    <property type="entry name" value="predicted glycosyltransferase like domains"/>
    <property type="match status" value="1"/>
</dbReference>
<organism evidence="3 4">
    <name type="scientific">Paraconexibacter antarcticus</name>
    <dbReference type="NCBI Taxonomy" id="2949664"/>
    <lineage>
        <taxon>Bacteria</taxon>
        <taxon>Bacillati</taxon>
        <taxon>Actinomycetota</taxon>
        <taxon>Thermoleophilia</taxon>
        <taxon>Solirubrobacterales</taxon>
        <taxon>Paraconexibacteraceae</taxon>
        <taxon>Paraconexibacter</taxon>
    </lineage>
</organism>
<feature type="domain" description="PilZ" evidence="2">
    <location>
        <begin position="135"/>
        <end position="232"/>
    </location>
</feature>
<accession>A0ABY5DWH3</accession>
<name>A0ABY5DWH3_9ACTN</name>
<reference evidence="3 4" key="1">
    <citation type="submission" date="2022-06" db="EMBL/GenBank/DDBJ databases">
        <title>Paraconexibacter antarcticus.</title>
        <authorList>
            <person name="Kim C.S."/>
        </authorList>
    </citation>
    <scope>NUCLEOTIDE SEQUENCE [LARGE SCALE GENOMIC DNA]</scope>
    <source>
        <strain evidence="3 4">02-257</strain>
    </source>
</reference>
<feature type="compositionally biased region" description="Low complexity" evidence="1">
    <location>
        <begin position="106"/>
        <end position="116"/>
    </location>
</feature>
<dbReference type="InterPro" id="IPR009875">
    <property type="entry name" value="PilZ_domain"/>
</dbReference>